<dbReference type="Gene3D" id="3.40.50.10540">
    <property type="entry name" value="Crotonobetainyl-coa:carnitine coa-transferase, domain 1"/>
    <property type="match status" value="2"/>
</dbReference>
<comment type="caution">
    <text evidence="1">The sequence shown here is derived from an EMBL/GenBank/DDBJ whole genome shotgun (WGS) entry which is preliminary data.</text>
</comment>
<dbReference type="InterPro" id="IPR003673">
    <property type="entry name" value="CoA-Trfase_fam_III"/>
</dbReference>
<reference evidence="1 2" key="1">
    <citation type="submission" date="2024-10" db="EMBL/GenBank/DDBJ databases">
        <title>The Natural Products Discovery Center: Release of the First 8490 Sequenced Strains for Exploring Actinobacteria Biosynthetic Diversity.</title>
        <authorList>
            <person name="Kalkreuter E."/>
            <person name="Kautsar S.A."/>
            <person name="Yang D."/>
            <person name="Bader C.D."/>
            <person name="Teijaro C.N."/>
            <person name="Fluegel L."/>
            <person name="Davis C.M."/>
            <person name="Simpson J.R."/>
            <person name="Lauterbach L."/>
            <person name="Steele A.D."/>
            <person name="Gui C."/>
            <person name="Meng S."/>
            <person name="Li G."/>
            <person name="Viehrig K."/>
            <person name="Ye F."/>
            <person name="Su P."/>
            <person name="Kiefer A.F."/>
            <person name="Nichols A."/>
            <person name="Cepeda A.J."/>
            <person name="Yan W."/>
            <person name="Fan B."/>
            <person name="Jiang Y."/>
            <person name="Adhikari A."/>
            <person name="Zheng C.-J."/>
            <person name="Schuster L."/>
            <person name="Cowan T.M."/>
            <person name="Smanski M.J."/>
            <person name="Chevrette M.G."/>
            <person name="De Carvalho L.P.S."/>
            <person name="Shen B."/>
        </authorList>
    </citation>
    <scope>NUCLEOTIDE SEQUENCE [LARGE SCALE GENOMIC DNA]</scope>
    <source>
        <strain evidence="1 2">NPDC002593</strain>
    </source>
</reference>
<gene>
    <name evidence="1" type="ORF">ACFYXQ_36635</name>
</gene>
<proteinExistence type="predicted"/>
<dbReference type="Proteomes" id="UP001601992">
    <property type="component" value="Unassembled WGS sequence"/>
</dbReference>
<dbReference type="PANTHER" id="PTHR48228:SF5">
    <property type="entry name" value="ALPHA-METHYLACYL-COA RACEMASE"/>
    <property type="match status" value="1"/>
</dbReference>
<dbReference type="GO" id="GO:0016740">
    <property type="term" value="F:transferase activity"/>
    <property type="evidence" value="ECO:0007669"/>
    <property type="project" value="UniProtKB-KW"/>
</dbReference>
<evidence type="ECO:0000313" key="2">
    <source>
        <dbReference type="Proteomes" id="UP001601992"/>
    </source>
</evidence>
<dbReference type="InterPro" id="IPR023606">
    <property type="entry name" value="CoA-Trfase_III_dom_1_sf"/>
</dbReference>
<dbReference type="Pfam" id="PF02515">
    <property type="entry name" value="CoA_transf_3"/>
    <property type="match status" value="2"/>
</dbReference>
<accession>A0ABW6SAI6</accession>
<dbReference type="SUPFAM" id="SSF89796">
    <property type="entry name" value="CoA-transferase family III (CaiB/BaiF)"/>
    <property type="match status" value="2"/>
</dbReference>
<sequence length="755" mass="81496">MTDQILHGIRIVDLTTGLAGPMATRMLAENGADVVKVESYSGDPVRARAAFATLNRSKRSVVLNVDTTDGRSRLGRLLTSADVVVHDFPPRIAARYGLDDRSATERFPSLIVASVLGYPPNHPDNDRPADDLLVQARSGLMGETWGNREGPIPLRFPLPSWAAASLLASGIITRLIVRRATGRGGSVHTSLLQGMLATASLSWNQAERPIPELISDKYECPPQLAEYECADGVWLQLMNPAERINIAAIPLVHEVMAESGGVEDLTGVTNDALRRVISLRSSAEWLPAFRAADLAVEPCLALGEVLRDVNVVVNGYITEVDDPQWGPSIQAGLPFVTEPVGAVRAPAPTLGQHTDEVFGTLIPRAVSTTVTDLPRLPLAGLKVLDLGSFLAGPMAPMLLADLGADVVKIEPVEGDRVRWKPIFWEACSRNKRSLAVDIRTEEGRDVLRRLVEWADVVHHNQRPRAAAKLGIDEAGLRAINPEIIYAHVASYGSKGPRADSPGFDSIFQALGGWNIENGGTGGLPQFSRFGVLDIQTALLSLVGTLLAVYHRADTGVSGTTNCSLLRTTTVTQSETLIRLADDSIAPYPRFDATQTGTGPGNRIYATDDGWIAVVAESDELLAALLELAGVTHIADIEAALAVRKSDELLAALDATGIRAEFVREAHQFEFFDNQDNVDAQLVVGYEHHHFGHMIQPGSYWMFGDFALRFDRAAPVIGQHTREILAQLGFDEAAIDRMYAAGVAGGPSVPAFWEHG</sequence>
<keyword evidence="1" id="KW-0808">Transferase</keyword>
<dbReference type="RefSeq" id="WP_387406353.1">
    <property type="nucleotide sequence ID" value="NZ_JBIAQY010000018.1"/>
</dbReference>
<evidence type="ECO:0000313" key="1">
    <source>
        <dbReference type="EMBL" id="MFF3573302.1"/>
    </source>
</evidence>
<name>A0ABW6SAI6_9NOCA</name>
<protein>
    <submittedName>
        <fullName evidence="1">CoA transferase</fullName>
    </submittedName>
</protein>
<dbReference type="InterPro" id="IPR050509">
    <property type="entry name" value="CoA-transferase_III"/>
</dbReference>
<organism evidence="1 2">
    <name type="scientific">Nocardia jiangxiensis</name>
    <dbReference type="NCBI Taxonomy" id="282685"/>
    <lineage>
        <taxon>Bacteria</taxon>
        <taxon>Bacillati</taxon>
        <taxon>Actinomycetota</taxon>
        <taxon>Actinomycetes</taxon>
        <taxon>Mycobacteriales</taxon>
        <taxon>Nocardiaceae</taxon>
        <taxon>Nocardia</taxon>
    </lineage>
</organism>
<dbReference type="PANTHER" id="PTHR48228">
    <property type="entry name" value="SUCCINYL-COA--D-CITRAMALATE COA-TRANSFERASE"/>
    <property type="match status" value="1"/>
</dbReference>
<dbReference type="EMBL" id="JBIAQY010000018">
    <property type="protein sequence ID" value="MFF3573302.1"/>
    <property type="molecule type" value="Genomic_DNA"/>
</dbReference>
<keyword evidence="2" id="KW-1185">Reference proteome</keyword>